<dbReference type="EMBL" id="LKMD01000106">
    <property type="protein sequence ID" value="PIA92253.1"/>
    <property type="molecule type" value="Genomic_DNA"/>
</dbReference>
<evidence type="ECO:0000313" key="4">
    <source>
        <dbReference type="EMBL" id="WPB06373.1"/>
    </source>
</evidence>
<evidence type="ECO:0000313" key="3">
    <source>
        <dbReference type="EMBL" id="PIA92253.1"/>
    </source>
</evidence>
<dbReference type="EMBL" id="CP134190">
    <property type="protein sequence ID" value="WPB06373.1"/>
    <property type="molecule type" value="Genomic_DNA"/>
</dbReference>
<reference evidence="3 5" key="1">
    <citation type="submission" date="2015-10" db="EMBL/GenBank/DDBJ databases">
        <title>The cercosporin biosynthetic gene cluster was horizontally transferred to several fungal lineages and shown to be expanded in Cercospora beticola based on microsynteny with recipient genomes.</title>
        <authorList>
            <person name="De Jonge R."/>
            <person name="Ebert M.K."/>
            <person name="Suttle J.C."/>
            <person name="Jurick Ii W.M."/>
            <person name="Secor G.A."/>
            <person name="Thomma B.P."/>
            <person name="Van De Peer Y."/>
            <person name="Bolton M.D."/>
        </authorList>
    </citation>
    <scope>NUCLEOTIDE SEQUENCE [LARGE SCALE GENOMIC DNA]</scope>
    <source>
        <strain evidence="3 5">09-40</strain>
    </source>
</reference>
<organism evidence="3 5">
    <name type="scientific">Cercospora beticola</name>
    <name type="common">Sugarbeet leaf spot fungus</name>
    <dbReference type="NCBI Taxonomy" id="122368"/>
    <lineage>
        <taxon>Eukaryota</taxon>
        <taxon>Fungi</taxon>
        <taxon>Dikarya</taxon>
        <taxon>Ascomycota</taxon>
        <taxon>Pezizomycotina</taxon>
        <taxon>Dothideomycetes</taxon>
        <taxon>Dothideomycetidae</taxon>
        <taxon>Mycosphaerellales</taxon>
        <taxon>Mycosphaerellaceae</taxon>
        <taxon>Cercospora</taxon>
    </lineage>
</organism>
<dbReference type="OrthoDB" id="10570583at2759"/>
<feature type="region of interest" description="Disordered" evidence="2">
    <location>
        <begin position="1"/>
        <end position="25"/>
    </location>
</feature>
<sequence length="326" mass="37261">MPKARRAAKTASARQHTAQQPQAEADNYELTTTFTDIANALEDCGHEAKQVLHHWLQLKKQITSCDTDSSPAWLGRVQARLHDFTTEARKEIETDRVAKEELARKDSRIRDLEEEVARLSDAAMIAGGQAVIDRAADADTILKLRERNAQVEESNALLRTVTCIYDQQAVLKRDDKIVELKAIIDHLGPKPSERRGVVVSKKNLRIHAPWLPQWIGRISKHVDRHLEVMNEIRTSKEELQRSLDAAVLPSEIHYFSVALEIAKQYKEATAPLVNAMSTNMDRKGELTQELQKLVEESAQRMLQIERCGFRYRNRWEVLREERFGAS</sequence>
<accession>A0A2G5HJ70</accession>
<evidence type="ECO:0000256" key="2">
    <source>
        <dbReference type="SAM" id="MobiDB-lite"/>
    </source>
</evidence>
<evidence type="ECO:0000313" key="5">
    <source>
        <dbReference type="Proteomes" id="UP000230605"/>
    </source>
</evidence>
<dbReference type="AlphaFoldDB" id="A0A2G5HJ70"/>
<feature type="coiled-coil region" evidence="1">
    <location>
        <begin position="95"/>
        <end position="122"/>
    </location>
</feature>
<dbReference type="Proteomes" id="UP001302367">
    <property type="component" value="Chromosome 7"/>
</dbReference>
<keyword evidence="1" id="KW-0175">Coiled coil</keyword>
<protein>
    <submittedName>
        <fullName evidence="3">Uncharacterized protein</fullName>
    </submittedName>
</protein>
<gene>
    <name evidence="3" type="ORF">CB0940_09314</name>
    <name evidence="4" type="ORF">RHO25_011030</name>
</gene>
<keyword evidence="6" id="KW-1185">Reference proteome</keyword>
<proteinExistence type="predicted"/>
<reference evidence="4 6" key="2">
    <citation type="submission" date="2023-09" db="EMBL/GenBank/DDBJ databases">
        <title>Complete-Gapless Cercospora beticola genome.</title>
        <authorList>
            <person name="Wyatt N.A."/>
            <person name="Spanner R.E."/>
            <person name="Bolton M.D."/>
        </authorList>
    </citation>
    <scope>NUCLEOTIDE SEQUENCE [LARGE SCALE GENOMIC DNA]</scope>
    <source>
        <strain evidence="4">Cb09-40</strain>
    </source>
</reference>
<evidence type="ECO:0000313" key="6">
    <source>
        <dbReference type="Proteomes" id="UP001302367"/>
    </source>
</evidence>
<name>A0A2G5HJ70_CERBT</name>
<dbReference type="Proteomes" id="UP000230605">
    <property type="component" value="Chromosome 7"/>
</dbReference>
<evidence type="ECO:0000256" key="1">
    <source>
        <dbReference type="SAM" id="Coils"/>
    </source>
</evidence>